<keyword evidence="1" id="KW-0677">Repeat</keyword>
<evidence type="ECO:0000313" key="4">
    <source>
        <dbReference type="EMBL" id="CAD7232996.1"/>
    </source>
</evidence>
<protein>
    <submittedName>
        <fullName evidence="4">Uncharacterized protein</fullName>
    </submittedName>
</protein>
<evidence type="ECO:0000256" key="2">
    <source>
        <dbReference type="ARBA" id="ARBA00023043"/>
    </source>
</evidence>
<organism evidence="4">
    <name type="scientific">Cyprideis torosa</name>
    <dbReference type="NCBI Taxonomy" id="163714"/>
    <lineage>
        <taxon>Eukaryota</taxon>
        <taxon>Metazoa</taxon>
        <taxon>Ecdysozoa</taxon>
        <taxon>Arthropoda</taxon>
        <taxon>Crustacea</taxon>
        <taxon>Oligostraca</taxon>
        <taxon>Ostracoda</taxon>
        <taxon>Podocopa</taxon>
        <taxon>Podocopida</taxon>
        <taxon>Cytherocopina</taxon>
        <taxon>Cytheroidea</taxon>
        <taxon>Cytherideidae</taxon>
        <taxon>Cyprideis</taxon>
    </lineage>
</organism>
<evidence type="ECO:0000256" key="3">
    <source>
        <dbReference type="SAM" id="MobiDB-lite"/>
    </source>
</evidence>
<dbReference type="AlphaFoldDB" id="A0A7R8WQX2"/>
<accession>A0A7R8WQX2</accession>
<dbReference type="Gene3D" id="1.25.40.20">
    <property type="entry name" value="Ankyrin repeat-containing domain"/>
    <property type="match status" value="1"/>
</dbReference>
<proteinExistence type="predicted"/>
<dbReference type="PANTHER" id="PTHR24171">
    <property type="entry name" value="ANKYRIN REPEAT DOMAIN-CONTAINING PROTEIN 39-RELATED"/>
    <property type="match status" value="1"/>
</dbReference>
<dbReference type="Pfam" id="PF12796">
    <property type="entry name" value="Ank_2"/>
    <property type="match status" value="1"/>
</dbReference>
<dbReference type="SUPFAM" id="SSF48403">
    <property type="entry name" value="Ankyrin repeat"/>
    <property type="match status" value="1"/>
</dbReference>
<reference evidence="4" key="1">
    <citation type="submission" date="2020-11" db="EMBL/GenBank/DDBJ databases">
        <authorList>
            <person name="Tran Van P."/>
        </authorList>
    </citation>
    <scope>NUCLEOTIDE SEQUENCE</scope>
</reference>
<dbReference type="PRINTS" id="PR01415">
    <property type="entry name" value="ANKYRIN"/>
</dbReference>
<dbReference type="OrthoDB" id="242257at2759"/>
<dbReference type="EMBL" id="OB665474">
    <property type="protein sequence ID" value="CAD7232996.1"/>
    <property type="molecule type" value="Genomic_DNA"/>
</dbReference>
<dbReference type="InterPro" id="IPR002110">
    <property type="entry name" value="Ankyrin_rpt"/>
</dbReference>
<dbReference type="PROSITE" id="PS50297">
    <property type="entry name" value="ANK_REP_REGION"/>
    <property type="match status" value="2"/>
</dbReference>
<sequence length="267" mass="28574">MTGLQDSLLSDEDELAAEGVGDAAENSGVRSEDAEAGPAPGGSPEQAEEGDPRRVSWQEFLGVVEQAEEEKGPEESRQDSVDQLGSSGSSSPSEHGPQVSPTTLGSLYQAVFGLRVGQQWKSHVLEKNSDELISAASAGDLQRVKDLCAQNFSLMSIDARGESALHQAAANGHLDVVRFLIATAPMELFDLPNADKKQTALHIAASKRHRKICCMLVAAGASLDARDNAGCRPEELADYAGDHDLAEYLRSTYLKPLKGMIWEMPNT</sequence>
<feature type="compositionally biased region" description="Basic and acidic residues" evidence="3">
    <location>
        <begin position="69"/>
        <end position="80"/>
    </location>
</feature>
<dbReference type="PROSITE" id="PS50088">
    <property type="entry name" value="ANK_REPEAT"/>
    <property type="match status" value="2"/>
</dbReference>
<feature type="region of interest" description="Disordered" evidence="3">
    <location>
        <begin position="1"/>
        <end position="102"/>
    </location>
</feature>
<dbReference type="PANTHER" id="PTHR24171:SF9">
    <property type="entry name" value="ANKYRIN REPEAT DOMAIN-CONTAINING PROTEIN 39"/>
    <property type="match status" value="1"/>
</dbReference>
<dbReference type="InterPro" id="IPR036770">
    <property type="entry name" value="Ankyrin_rpt-contain_sf"/>
</dbReference>
<gene>
    <name evidence="4" type="ORF">CTOB1V02_LOCUS10821</name>
</gene>
<evidence type="ECO:0000256" key="1">
    <source>
        <dbReference type="ARBA" id="ARBA00022737"/>
    </source>
</evidence>
<keyword evidence="2" id="KW-0040">ANK repeat</keyword>
<dbReference type="SMART" id="SM00248">
    <property type="entry name" value="ANK"/>
    <property type="match status" value="2"/>
</dbReference>
<name>A0A7R8WQX2_9CRUS</name>